<dbReference type="Pfam" id="PF14905">
    <property type="entry name" value="OMP_b-brl_3"/>
    <property type="match status" value="1"/>
</dbReference>
<proteinExistence type="predicted"/>
<reference evidence="2 3" key="1">
    <citation type="submission" date="2018-03" db="EMBL/GenBank/DDBJ databases">
        <title>Phenotypic and genomic properties of Cyclonatronum proteinivorum gen. nov., sp. nov., a haloalkaliphilic bacteroidete from soda lakes possessing Na+-translocating rhodopsin.</title>
        <authorList>
            <person name="Toshchakov S.V."/>
            <person name="Korzhenkov A."/>
            <person name="Samarov N.I."/>
            <person name="Kublanov I.V."/>
            <person name="Muntyan M.S."/>
            <person name="Sorokin D.Y."/>
        </authorList>
    </citation>
    <scope>NUCLEOTIDE SEQUENCE [LARGE SCALE GENOMIC DNA]</scope>
    <source>
        <strain evidence="2 3">Omega</strain>
    </source>
</reference>
<dbReference type="Proteomes" id="UP000254808">
    <property type="component" value="Chromosome"/>
</dbReference>
<dbReference type="SUPFAM" id="SSF56935">
    <property type="entry name" value="Porins"/>
    <property type="match status" value="1"/>
</dbReference>
<dbReference type="EMBL" id="CP027806">
    <property type="protein sequence ID" value="AXJ00799.1"/>
    <property type="molecule type" value="Genomic_DNA"/>
</dbReference>
<accession>A0A345UJZ7</accession>
<dbReference type="AlphaFoldDB" id="A0A345UJZ7"/>
<dbReference type="OrthoDB" id="1682379at2"/>
<organism evidence="2 3">
    <name type="scientific">Cyclonatronum proteinivorum</name>
    <dbReference type="NCBI Taxonomy" id="1457365"/>
    <lineage>
        <taxon>Bacteria</taxon>
        <taxon>Pseudomonadati</taxon>
        <taxon>Balneolota</taxon>
        <taxon>Balneolia</taxon>
        <taxon>Balneolales</taxon>
        <taxon>Cyclonatronaceae</taxon>
        <taxon>Cyclonatronum</taxon>
    </lineage>
</organism>
<keyword evidence="2" id="KW-0675">Receptor</keyword>
<dbReference type="Gene3D" id="2.60.40.1120">
    <property type="entry name" value="Carboxypeptidase-like, regulatory domain"/>
    <property type="match status" value="1"/>
</dbReference>
<evidence type="ECO:0000313" key="3">
    <source>
        <dbReference type="Proteomes" id="UP000254808"/>
    </source>
</evidence>
<gene>
    <name evidence="2" type="ORF">CYPRO_1548</name>
</gene>
<dbReference type="Pfam" id="PF13620">
    <property type="entry name" value="CarboxypepD_reg"/>
    <property type="match status" value="1"/>
</dbReference>
<dbReference type="InterPro" id="IPR008969">
    <property type="entry name" value="CarboxyPept-like_regulatory"/>
</dbReference>
<dbReference type="SUPFAM" id="SSF49464">
    <property type="entry name" value="Carboxypeptidase regulatory domain-like"/>
    <property type="match status" value="1"/>
</dbReference>
<protein>
    <submittedName>
        <fullName evidence="2">Fe transport outer membrane receptor protein</fullName>
    </submittedName>
</protein>
<keyword evidence="3" id="KW-1185">Reference proteome</keyword>
<evidence type="ECO:0000313" key="2">
    <source>
        <dbReference type="EMBL" id="AXJ00799.1"/>
    </source>
</evidence>
<evidence type="ECO:0000259" key="1">
    <source>
        <dbReference type="Pfam" id="PF14905"/>
    </source>
</evidence>
<feature type="domain" description="Outer membrane protein beta-barrel" evidence="1">
    <location>
        <begin position="481"/>
        <end position="949"/>
    </location>
</feature>
<dbReference type="KEGG" id="cprv:CYPRO_1548"/>
<name>A0A345UJZ7_9BACT</name>
<dbReference type="RefSeq" id="WP_114984058.1">
    <property type="nucleotide sequence ID" value="NZ_CP027806.1"/>
</dbReference>
<dbReference type="InterPro" id="IPR041700">
    <property type="entry name" value="OMP_b-brl_3"/>
</dbReference>
<sequence length="975" mass="109275">MSEVTIVQREALLKAFSFFILSLLFTQPVVAQSGGQNMQDRTQRTLVEGTIVDAETQEPLVGANVALFALPDTVLVRGATSMDDGSFALRMTRPGTHLLQVSFIGYFTQIESLEWTGEEDLPFTRNFALTLNREALDEVRITGRMQRMEIRGDTTAFNADAFTTGRDATVEDLIQRMPGIVVQDGRVEAQGEQVRRVLVDGNEFFGDDATMAIRNLPAEVVSQIEVFDRMGEQARFTGFDDGSQERTINIVTRMGIRNGQFGRFNSGYGSEDRYNAGGNYNYFSGARRISVLGMTNNVNQQNFSGDDLSGVQAASMRRPGMGLGAGRAGGWGGGATRDFLVGQQDGITTTHAFGLNYIDRPSQQLNINSSYFFNAADNDRERTSERRYTGGFFGNQLYDEFSGGVTDNFNHRFNARVEYNMSEQTSFIFTPRLNVQQNSSNSFLDAETFNSSGLPLNETLNQSTVDLSTYDMSGSLLWRQRFDTPGRTLSVNFQGDTNNRTGDQGRIGTTIFFDPEGNEIIDDQNQRTDISDNGYTLGTTVTWTERASERVQLQFSYNPSFSVDKADRRAFSFNEITEAYDIPDVGLSNAFENEIWRQRVSSGMNFRRDSFRLNVTLAYQNTLLRGDQVFPVEASTRQVYHNLLPSANANFNTGENQNMFIRYNTNTRTPSANQLQNVIDNSNPVQLSGGNPALEQQYTHSLMTRWRRTNPQTGSSMVFFVMGNYTLNTIGNETFIAQRDSTLPGNVFFGAGSRLTLPDNVGDSWSVRAFAARGLVWDLIRSNVNFNAGATFNSTPTAINGQRFTAETWSLNSGFVASSNISPEIDFRISYQANYNITDNSVPTGFDSNYYVGTAAFRFNVQPWRGLFFESDTRIRHLSGLDDAFNNDVIFWNLGLGYRFLNDRAAELKFTVIDVLNQNDNINRIIEDTFVEDVRSNVLSRYAMVTFTYNFRAIQQGGQPQRPGMAPGMRGDWRQ</sequence>